<comment type="caution">
    <text evidence="1">The sequence shown here is derived from an EMBL/GenBank/DDBJ whole genome shotgun (WGS) entry which is preliminary data.</text>
</comment>
<accession>A0ACB7TDH1</accession>
<reference evidence="1" key="1">
    <citation type="submission" date="2020-05" db="EMBL/GenBank/DDBJ databases">
        <title>Large-scale comparative analyses of tick genomes elucidate their genetic diversity and vector capacities.</title>
        <authorList>
            <person name="Jia N."/>
            <person name="Wang J."/>
            <person name="Shi W."/>
            <person name="Du L."/>
            <person name="Sun Y."/>
            <person name="Zhan W."/>
            <person name="Jiang J."/>
            <person name="Wang Q."/>
            <person name="Zhang B."/>
            <person name="Ji P."/>
            <person name="Sakyi L.B."/>
            <person name="Cui X."/>
            <person name="Yuan T."/>
            <person name="Jiang B."/>
            <person name="Yang W."/>
            <person name="Lam T.T.-Y."/>
            <person name="Chang Q."/>
            <person name="Ding S."/>
            <person name="Wang X."/>
            <person name="Zhu J."/>
            <person name="Ruan X."/>
            <person name="Zhao L."/>
            <person name="Wei J."/>
            <person name="Que T."/>
            <person name="Du C."/>
            <person name="Cheng J."/>
            <person name="Dai P."/>
            <person name="Han X."/>
            <person name="Huang E."/>
            <person name="Gao Y."/>
            <person name="Liu J."/>
            <person name="Shao H."/>
            <person name="Ye R."/>
            <person name="Li L."/>
            <person name="Wei W."/>
            <person name="Wang X."/>
            <person name="Wang C."/>
            <person name="Yang T."/>
            <person name="Huo Q."/>
            <person name="Li W."/>
            <person name="Guo W."/>
            <person name="Chen H."/>
            <person name="Zhou L."/>
            <person name="Ni X."/>
            <person name="Tian J."/>
            <person name="Zhou Y."/>
            <person name="Sheng Y."/>
            <person name="Liu T."/>
            <person name="Pan Y."/>
            <person name="Xia L."/>
            <person name="Li J."/>
            <person name="Zhao F."/>
            <person name="Cao W."/>
        </authorList>
    </citation>
    <scope>NUCLEOTIDE SEQUENCE</scope>
    <source>
        <strain evidence="1">Hyas-2018</strain>
    </source>
</reference>
<dbReference type="Proteomes" id="UP000821845">
    <property type="component" value="Chromosome 1"/>
</dbReference>
<keyword evidence="2" id="KW-1185">Reference proteome</keyword>
<evidence type="ECO:0000313" key="2">
    <source>
        <dbReference type="Proteomes" id="UP000821845"/>
    </source>
</evidence>
<organism evidence="1 2">
    <name type="scientific">Hyalomma asiaticum</name>
    <name type="common">Tick</name>
    <dbReference type="NCBI Taxonomy" id="266040"/>
    <lineage>
        <taxon>Eukaryota</taxon>
        <taxon>Metazoa</taxon>
        <taxon>Ecdysozoa</taxon>
        <taxon>Arthropoda</taxon>
        <taxon>Chelicerata</taxon>
        <taxon>Arachnida</taxon>
        <taxon>Acari</taxon>
        <taxon>Parasitiformes</taxon>
        <taxon>Ixodida</taxon>
        <taxon>Ixodoidea</taxon>
        <taxon>Ixodidae</taxon>
        <taxon>Hyalomminae</taxon>
        <taxon>Hyalomma</taxon>
    </lineage>
</organism>
<name>A0ACB7TDH1_HYAAI</name>
<sequence length="65" mass="7327">MAASTLTQRGYDPHSMAWETITSSEKPNLLLHRDLGVKLSTTRLNAACKPTPRSWRLPPTRRPGR</sequence>
<dbReference type="EMBL" id="CM023481">
    <property type="protein sequence ID" value="KAH6944980.1"/>
    <property type="molecule type" value="Genomic_DNA"/>
</dbReference>
<gene>
    <name evidence="1" type="ORF">HPB50_006556</name>
</gene>
<proteinExistence type="predicted"/>
<evidence type="ECO:0000313" key="1">
    <source>
        <dbReference type="EMBL" id="KAH6944980.1"/>
    </source>
</evidence>
<protein>
    <submittedName>
        <fullName evidence="1">Uncharacterized protein</fullName>
    </submittedName>
</protein>